<dbReference type="GeneID" id="105359616"/>
<accession>A0AAJ6YBN8</accession>
<organism evidence="1 2">
    <name type="scientific">Ceratosolen solmsi marchali</name>
    <dbReference type="NCBI Taxonomy" id="326594"/>
    <lineage>
        <taxon>Eukaryota</taxon>
        <taxon>Metazoa</taxon>
        <taxon>Ecdysozoa</taxon>
        <taxon>Arthropoda</taxon>
        <taxon>Hexapoda</taxon>
        <taxon>Insecta</taxon>
        <taxon>Pterygota</taxon>
        <taxon>Neoptera</taxon>
        <taxon>Endopterygota</taxon>
        <taxon>Hymenoptera</taxon>
        <taxon>Apocrita</taxon>
        <taxon>Proctotrupomorpha</taxon>
        <taxon>Chalcidoidea</taxon>
        <taxon>Agaonidae</taxon>
        <taxon>Agaoninae</taxon>
        <taxon>Ceratosolen</taxon>
    </lineage>
</organism>
<gene>
    <name evidence="2" type="primary">LOC105359616</name>
</gene>
<protein>
    <submittedName>
        <fullName evidence="2">Uncharacterized protein LOC105359616</fullName>
    </submittedName>
</protein>
<reference evidence="2" key="1">
    <citation type="submission" date="2025-08" db="UniProtKB">
        <authorList>
            <consortium name="RefSeq"/>
        </authorList>
    </citation>
    <scope>IDENTIFICATION</scope>
</reference>
<dbReference type="AlphaFoldDB" id="A0AAJ6YBN8"/>
<dbReference type="KEGG" id="csol:105359616"/>
<keyword evidence="1" id="KW-1185">Reference proteome</keyword>
<evidence type="ECO:0000313" key="1">
    <source>
        <dbReference type="Proteomes" id="UP000695007"/>
    </source>
</evidence>
<dbReference type="RefSeq" id="XP_011494545.1">
    <property type="nucleotide sequence ID" value="XM_011496243.1"/>
</dbReference>
<evidence type="ECO:0000313" key="2">
    <source>
        <dbReference type="RefSeq" id="XP_011494545.1"/>
    </source>
</evidence>
<dbReference type="Proteomes" id="UP000695007">
    <property type="component" value="Unplaced"/>
</dbReference>
<sequence>MSKDMIPKNMDSISMIESPLSKIKRHSWPTQTTPCPPYWPQNKIWQITQKPKVQFIQQPTYPVKPVYQSSWQSSNPWQQSSASKNNDWPMLSNPWAISSTGWSKPVTNQWPAASIGWSKSAHGWQASNWQLSDWQPKVTLQKPAQTYLPQYQKTTYNHVPKYQNNLIKPVSAPIDCPPYQHEHSPKIGVVYAPEHKYPIQSFNKYYHNEPQYVKLSKPIYHAPPSTYLPPPSYNRPKIPQIDVCDK</sequence>
<name>A0AAJ6YBN8_9HYME</name>
<proteinExistence type="predicted"/>